<keyword evidence="2" id="KW-1185">Reference proteome</keyword>
<gene>
    <name evidence="1" type="ORF">BU16DRAFT_529828</name>
</gene>
<dbReference type="Proteomes" id="UP000799750">
    <property type="component" value="Unassembled WGS sequence"/>
</dbReference>
<evidence type="ECO:0008006" key="3">
    <source>
        <dbReference type="Google" id="ProtNLM"/>
    </source>
</evidence>
<organism evidence="1 2">
    <name type="scientific">Lophium mytilinum</name>
    <dbReference type="NCBI Taxonomy" id="390894"/>
    <lineage>
        <taxon>Eukaryota</taxon>
        <taxon>Fungi</taxon>
        <taxon>Dikarya</taxon>
        <taxon>Ascomycota</taxon>
        <taxon>Pezizomycotina</taxon>
        <taxon>Dothideomycetes</taxon>
        <taxon>Pleosporomycetidae</taxon>
        <taxon>Mytilinidiales</taxon>
        <taxon>Mytilinidiaceae</taxon>
        <taxon>Lophium</taxon>
    </lineage>
</organism>
<evidence type="ECO:0000313" key="2">
    <source>
        <dbReference type="Proteomes" id="UP000799750"/>
    </source>
</evidence>
<protein>
    <recommendedName>
        <fullName evidence="3">Bet v1-like protein</fullName>
    </recommendedName>
</protein>
<proteinExistence type="predicted"/>
<dbReference type="EMBL" id="MU004195">
    <property type="protein sequence ID" value="KAF2491270.1"/>
    <property type="molecule type" value="Genomic_DNA"/>
</dbReference>
<dbReference type="Gene3D" id="3.30.530.20">
    <property type="match status" value="1"/>
</dbReference>
<reference evidence="1" key="1">
    <citation type="journal article" date="2020" name="Stud. Mycol.">
        <title>101 Dothideomycetes genomes: a test case for predicting lifestyles and emergence of pathogens.</title>
        <authorList>
            <person name="Haridas S."/>
            <person name="Albert R."/>
            <person name="Binder M."/>
            <person name="Bloem J."/>
            <person name="Labutti K."/>
            <person name="Salamov A."/>
            <person name="Andreopoulos B."/>
            <person name="Baker S."/>
            <person name="Barry K."/>
            <person name="Bills G."/>
            <person name="Bluhm B."/>
            <person name="Cannon C."/>
            <person name="Castanera R."/>
            <person name="Culley D."/>
            <person name="Daum C."/>
            <person name="Ezra D."/>
            <person name="Gonzalez J."/>
            <person name="Henrissat B."/>
            <person name="Kuo A."/>
            <person name="Liang C."/>
            <person name="Lipzen A."/>
            <person name="Lutzoni F."/>
            <person name="Magnuson J."/>
            <person name="Mondo S."/>
            <person name="Nolan M."/>
            <person name="Ohm R."/>
            <person name="Pangilinan J."/>
            <person name="Park H.-J."/>
            <person name="Ramirez L."/>
            <person name="Alfaro M."/>
            <person name="Sun H."/>
            <person name="Tritt A."/>
            <person name="Yoshinaga Y."/>
            <person name="Zwiers L.-H."/>
            <person name="Turgeon B."/>
            <person name="Goodwin S."/>
            <person name="Spatafora J."/>
            <person name="Crous P."/>
            <person name="Grigoriev I."/>
        </authorList>
    </citation>
    <scope>NUCLEOTIDE SEQUENCE</scope>
    <source>
        <strain evidence="1">CBS 269.34</strain>
    </source>
</reference>
<dbReference type="OrthoDB" id="4436220at2759"/>
<dbReference type="SUPFAM" id="SSF55961">
    <property type="entry name" value="Bet v1-like"/>
    <property type="match status" value="1"/>
</dbReference>
<name>A0A6A6QH02_9PEZI</name>
<accession>A0A6A6QH02</accession>
<dbReference type="CDD" id="cd07821">
    <property type="entry name" value="PYR_PYL_RCAR_like"/>
    <property type="match status" value="1"/>
</dbReference>
<dbReference type="Pfam" id="PF10604">
    <property type="entry name" value="Polyketide_cyc2"/>
    <property type="match status" value="1"/>
</dbReference>
<evidence type="ECO:0000313" key="1">
    <source>
        <dbReference type="EMBL" id="KAF2491270.1"/>
    </source>
</evidence>
<dbReference type="InterPro" id="IPR019587">
    <property type="entry name" value="Polyketide_cyclase/dehydratase"/>
</dbReference>
<dbReference type="InterPro" id="IPR023393">
    <property type="entry name" value="START-like_dom_sf"/>
</dbReference>
<sequence length="146" mass="16291">MGRTLVNEVIQTFNCSPDELWPIFGPGWASLKLWMPGVKSCSLSPPNVEVGAVRSVIINGGLLNEKMIRYDPEDYFTEYLVVEPHSYPVKGLYGNTRLEKTGENGTKITWWADADEVDEESLKVVGPYLTTLFESGLNALHKLLDA</sequence>
<dbReference type="AlphaFoldDB" id="A0A6A6QH02"/>